<keyword evidence="2" id="KW-1185">Reference proteome</keyword>
<name>A0ACC0Q8Q7_RHOML</name>
<organism evidence="1 2">
    <name type="scientific">Rhododendron molle</name>
    <name type="common">Chinese azalea</name>
    <name type="synonym">Azalea mollis</name>
    <dbReference type="NCBI Taxonomy" id="49168"/>
    <lineage>
        <taxon>Eukaryota</taxon>
        <taxon>Viridiplantae</taxon>
        <taxon>Streptophyta</taxon>
        <taxon>Embryophyta</taxon>
        <taxon>Tracheophyta</taxon>
        <taxon>Spermatophyta</taxon>
        <taxon>Magnoliopsida</taxon>
        <taxon>eudicotyledons</taxon>
        <taxon>Gunneridae</taxon>
        <taxon>Pentapetalae</taxon>
        <taxon>asterids</taxon>
        <taxon>Ericales</taxon>
        <taxon>Ericaceae</taxon>
        <taxon>Ericoideae</taxon>
        <taxon>Rhodoreae</taxon>
        <taxon>Rhododendron</taxon>
    </lineage>
</organism>
<reference evidence="1" key="1">
    <citation type="submission" date="2022-02" db="EMBL/GenBank/DDBJ databases">
        <title>Plant Genome Project.</title>
        <authorList>
            <person name="Zhang R.-G."/>
        </authorList>
    </citation>
    <scope>NUCLEOTIDE SEQUENCE</scope>
    <source>
        <strain evidence="1">AT1</strain>
    </source>
</reference>
<protein>
    <submittedName>
        <fullName evidence="1">Uncharacterized protein</fullName>
    </submittedName>
</protein>
<gene>
    <name evidence="1" type="ORF">RHMOL_Rhmol01G0306900</name>
</gene>
<evidence type="ECO:0000313" key="1">
    <source>
        <dbReference type="EMBL" id="KAI8573844.1"/>
    </source>
</evidence>
<dbReference type="EMBL" id="CM046388">
    <property type="protein sequence ID" value="KAI8573844.1"/>
    <property type="molecule type" value="Genomic_DNA"/>
</dbReference>
<proteinExistence type="predicted"/>
<evidence type="ECO:0000313" key="2">
    <source>
        <dbReference type="Proteomes" id="UP001062846"/>
    </source>
</evidence>
<comment type="caution">
    <text evidence="1">The sequence shown here is derived from an EMBL/GenBank/DDBJ whole genome shotgun (WGS) entry which is preliminary data.</text>
</comment>
<sequence>MSGRGKGGKGLGKGGAKRHRKVLRDNIQGITKPANRRLIADALNAPSKAQALQIIKEKDPKSFVLQFHNINSNLEKIFKPPTPTYTSPFSNSTFINIPQELKQWALDNVKDPAARPDRPISIIIEGPSRIGKTVWARSLGPHNYLAGYLDLNSDVYSNNAWYNVIDGVDPHYLKHWKDFIGAEKDWQSNCKYGKKPTQISGGIPAIVLCNPGEGSSYNDYLNKAKNNGLRRWTIKNSKFIFLDKTPLYSTAIQPPVSEADSPSSQNTTTEN</sequence>
<dbReference type="Proteomes" id="UP001062846">
    <property type="component" value="Chromosome 1"/>
</dbReference>
<accession>A0ACC0Q8Q7</accession>